<proteinExistence type="predicted"/>
<keyword evidence="1" id="KW-0472">Membrane</keyword>
<organism evidence="2">
    <name type="scientific">Pedococcus sp. KACC 23699</name>
    <dbReference type="NCBI Taxonomy" id="3149228"/>
    <lineage>
        <taxon>Bacteria</taxon>
        <taxon>Bacillati</taxon>
        <taxon>Actinomycetota</taxon>
        <taxon>Actinomycetes</taxon>
        <taxon>Micrococcales</taxon>
        <taxon>Intrasporangiaceae</taxon>
        <taxon>Pedococcus</taxon>
    </lineage>
</organism>
<feature type="transmembrane region" description="Helical" evidence="1">
    <location>
        <begin position="21"/>
        <end position="45"/>
    </location>
</feature>
<sequence length="175" mass="16922">MPPAPGPRHPRRRADAGRRAARALVAVATTLALSATVGGAAFAVWSSTGTGSGTATTGIVVALTTNSVAAPISGAYPGGPAVDLNLVVSNPNPVPVRITAVSLDGSRSVLVNGASGTCTAPPVAVSATGRSITLAANASNVSITVPGAMTFGTTMASGCQGATFTVPVVLTGQTS</sequence>
<dbReference type="RefSeq" id="WP_406829449.1">
    <property type="nucleotide sequence ID" value="NZ_CP157483.1"/>
</dbReference>
<gene>
    <name evidence="2" type="ORF">ABEG17_10610</name>
</gene>
<accession>A0AAU7JP38</accession>
<evidence type="ECO:0000313" key="2">
    <source>
        <dbReference type="EMBL" id="XBO42045.1"/>
    </source>
</evidence>
<dbReference type="EMBL" id="CP157483">
    <property type="protein sequence ID" value="XBO42045.1"/>
    <property type="molecule type" value="Genomic_DNA"/>
</dbReference>
<keyword evidence="1" id="KW-1133">Transmembrane helix</keyword>
<evidence type="ECO:0000256" key="1">
    <source>
        <dbReference type="SAM" id="Phobius"/>
    </source>
</evidence>
<protein>
    <submittedName>
        <fullName evidence="2">Uncharacterized protein</fullName>
    </submittedName>
</protein>
<reference evidence="2" key="1">
    <citation type="submission" date="2024-05" db="EMBL/GenBank/DDBJ databases">
        <authorList>
            <person name="Kim S."/>
            <person name="Heo J."/>
            <person name="Choi H."/>
            <person name="Choi Y."/>
            <person name="Kwon S.-W."/>
            <person name="Kim Y."/>
        </authorList>
    </citation>
    <scope>NUCLEOTIDE SEQUENCE</scope>
    <source>
        <strain evidence="2">KACC 23699</strain>
    </source>
</reference>
<name>A0AAU7JP38_9MICO</name>
<dbReference type="AlphaFoldDB" id="A0AAU7JP38"/>
<keyword evidence="1" id="KW-0812">Transmembrane</keyword>